<dbReference type="PANTHER" id="PTHR43177">
    <property type="entry name" value="PROTEIN NRFC"/>
    <property type="match status" value="1"/>
</dbReference>
<dbReference type="CDD" id="cd10551">
    <property type="entry name" value="PsrB"/>
    <property type="match status" value="1"/>
</dbReference>
<dbReference type="PANTHER" id="PTHR43177:SF3">
    <property type="entry name" value="PROTEIN NRFC HOMOLOG"/>
    <property type="match status" value="1"/>
</dbReference>
<proteinExistence type="predicted"/>
<protein>
    <submittedName>
        <fullName evidence="6">4Fe-4S ferredoxin, iron-sulfur binding domain protein</fullName>
    </submittedName>
</protein>
<dbReference type="Proteomes" id="UP000005139">
    <property type="component" value="Unassembled WGS sequence"/>
</dbReference>
<comment type="caution">
    <text evidence="6">The sequence shown here is derived from an EMBL/GenBank/DDBJ whole genome shotgun (WGS) entry which is preliminary data.</text>
</comment>
<evidence type="ECO:0000259" key="5">
    <source>
        <dbReference type="PROSITE" id="PS51379"/>
    </source>
</evidence>
<feature type="domain" description="4Fe-4S ferredoxin-type" evidence="5">
    <location>
        <begin position="104"/>
        <end position="133"/>
    </location>
</feature>
<evidence type="ECO:0000256" key="2">
    <source>
        <dbReference type="ARBA" id="ARBA00022723"/>
    </source>
</evidence>
<dbReference type="Gene3D" id="3.30.70.20">
    <property type="match status" value="2"/>
</dbReference>
<reference evidence="6 7" key="2">
    <citation type="submission" date="2007-01" db="EMBL/GenBank/DDBJ databases">
        <title>Sequencing of the draft genome and assembly of Thermosinus carboxydivorans Nor1.</title>
        <authorList>
            <consortium name="US DOE Joint Genome Institute (JGI-PGF)"/>
            <person name="Copeland A."/>
            <person name="Lucas S."/>
            <person name="Lapidus A."/>
            <person name="Barry K."/>
            <person name="Glavina del Rio T."/>
            <person name="Dalin E."/>
            <person name="Tice H."/>
            <person name="Bruce D."/>
            <person name="Pitluck S."/>
            <person name="Richardson P."/>
        </authorList>
    </citation>
    <scope>NUCLEOTIDE SEQUENCE [LARGE SCALE GENOMIC DNA]</scope>
    <source>
        <strain evidence="6 7">Nor1</strain>
    </source>
</reference>
<evidence type="ECO:0000256" key="1">
    <source>
        <dbReference type="ARBA" id="ARBA00022485"/>
    </source>
</evidence>
<dbReference type="InterPro" id="IPR050954">
    <property type="entry name" value="ET_IronSulfur_Cluster-Binding"/>
</dbReference>
<dbReference type="GO" id="GO:0046872">
    <property type="term" value="F:metal ion binding"/>
    <property type="evidence" value="ECO:0007669"/>
    <property type="project" value="UniProtKB-KW"/>
</dbReference>
<dbReference type="EMBL" id="AAWL01000031">
    <property type="protein sequence ID" value="EAX46477.1"/>
    <property type="molecule type" value="Genomic_DNA"/>
</dbReference>
<dbReference type="PROSITE" id="PS00198">
    <property type="entry name" value="4FE4S_FER_1"/>
    <property type="match status" value="1"/>
</dbReference>
<name>A1HU03_9FIRM</name>
<feature type="domain" description="4Fe-4S ferredoxin-type" evidence="5">
    <location>
        <begin position="27"/>
        <end position="55"/>
    </location>
</feature>
<gene>
    <name evidence="6" type="ORF">TcarDRAFT_0233</name>
</gene>
<dbReference type="InterPro" id="IPR017900">
    <property type="entry name" value="4Fe4S_Fe_S_CS"/>
</dbReference>
<evidence type="ECO:0000256" key="4">
    <source>
        <dbReference type="ARBA" id="ARBA00023014"/>
    </source>
</evidence>
<dbReference type="RefSeq" id="WP_007290507.1">
    <property type="nucleotide sequence ID" value="NZ_AAWL01000031.1"/>
</dbReference>
<dbReference type="InterPro" id="IPR017896">
    <property type="entry name" value="4Fe4S_Fe-S-bd"/>
</dbReference>
<dbReference type="Pfam" id="PF13247">
    <property type="entry name" value="Fer4_11"/>
    <property type="match status" value="2"/>
</dbReference>
<dbReference type="eggNOG" id="COG0437">
    <property type="taxonomic scope" value="Bacteria"/>
</dbReference>
<evidence type="ECO:0000313" key="6">
    <source>
        <dbReference type="EMBL" id="EAX46477.1"/>
    </source>
</evidence>
<keyword evidence="3" id="KW-0408">Iron</keyword>
<dbReference type="PROSITE" id="PS51379">
    <property type="entry name" value="4FE4S_FER_2"/>
    <property type="match status" value="2"/>
</dbReference>
<dbReference type="AlphaFoldDB" id="A1HU03"/>
<keyword evidence="1" id="KW-0004">4Fe-4S</keyword>
<reference evidence="6 7" key="1">
    <citation type="submission" date="2007-01" db="EMBL/GenBank/DDBJ databases">
        <title>Annotation of the draft genome assembly of Thermosinus carboxydivorans Nor1.</title>
        <authorList>
            <consortium name="US DOE Joint Genome Institute (JGI-ORNL)"/>
            <person name="Larimer F."/>
            <person name="Land M."/>
            <person name="Hauser L."/>
        </authorList>
    </citation>
    <scope>NUCLEOTIDE SEQUENCE [LARGE SCALE GENOMIC DNA]</scope>
    <source>
        <strain evidence="6 7">Nor1</strain>
    </source>
</reference>
<keyword evidence="4" id="KW-0411">Iron-sulfur</keyword>
<dbReference type="GO" id="GO:0051539">
    <property type="term" value="F:4 iron, 4 sulfur cluster binding"/>
    <property type="evidence" value="ECO:0007669"/>
    <property type="project" value="UniProtKB-KW"/>
</dbReference>
<accession>A1HU03</accession>
<evidence type="ECO:0000256" key="3">
    <source>
        <dbReference type="ARBA" id="ARBA00023004"/>
    </source>
</evidence>
<keyword evidence="7" id="KW-1185">Reference proteome</keyword>
<sequence length="235" mass="26121">MEKEDVLLIMQRDLAKALQKPPQKRQWGMLIDTRKCIGCHACTIGCVAEYKLPPGVVYRPVIDQENGKFPNVKRQFLPRPCFQCENPPCVPVCPVKATYKGDDGIVVIDYTKCIGCRSCVAACPYGARTFDAGAYYTDGTPAVQEYEKAAAFEYGKAWRRDSKHASIVGSARKCHFCTSRLAKGLLPVCVATCIGRATYFGDLTDEQSLIRQVMAAGKPYRLKEETGAKPQVYYI</sequence>
<evidence type="ECO:0000313" key="7">
    <source>
        <dbReference type="Proteomes" id="UP000005139"/>
    </source>
</evidence>
<keyword evidence="2" id="KW-0479">Metal-binding</keyword>
<dbReference type="SUPFAM" id="SSF54862">
    <property type="entry name" value="4Fe-4S ferredoxins"/>
    <property type="match status" value="1"/>
</dbReference>
<organism evidence="6 7">
    <name type="scientific">Thermosinus carboxydivorans Nor1</name>
    <dbReference type="NCBI Taxonomy" id="401526"/>
    <lineage>
        <taxon>Bacteria</taxon>
        <taxon>Bacillati</taxon>
        <taxon>Bacillota</taxon>
        <taxon>Negativicutes</taxon>
        <taxon>Selenomonadales</taxon>
        <taxon>Sporomusaceae</taxon>
        <taxon>Thermosinus</taxon>
    </lineage>
</organism>